<feature type="binding site" evidence="8">
    <location>
        <position position="24"/>
    </location>
    <ligand>
        <name>[4Fe-4S] cluster</name>
        <dbReference type="ChEBI" id="CHEBI:49883"/>
    </ligand>
</feature>
<dbReference type="Gene3D" id="3.40.50.2030">
    <property type="match status" value="2"/>
</dbReference>
<feature type="binding site" evidence="8">
    <location>
        <position position="490"/>
    </location>
    <ligand>
        <name>hybrid [4Fe-2O-2S] cluster</name>
        <dbReference type="ChEBI" id="CHEBI:60519"/>
    </ligand>
</feature>
<dbReference type="HOGENOM" id="CLU_038344_2_0_4"/>
<dbReference type="PATRIC" id="fig|762967.3.peg.896"/>
<dbReference type="FunFam" id="3.40.50.2030:FF:000002">
    <property type="entry name" value="Hydroxylamine reductase"/>
    <property type="match status" value="1"/>
</dbReference>
<dbReference type="RefSeq" id="WP_008541954.1">
    <property type="nucleotide sequence ID" value="NZ_JH604946.1"/>
</dbReference>
<dbReference type="GO" id="GO:0042542">
    <property type="term" value="P:response to hydrogen peroxide"/>
    <property type="evidence" value="ECO:0007669"/>
    <property type="project" value="TreeGrafter"/>
</dbReference>
<dbReference type="InterPro" id="IPR011254">
    <property type="entry name" value="Prismane-like_sf"/>
</dbReference>
<evidence type="ECO:0000256" key="7">
    <source>
        <dbReference type="ARBA" id="ARBA00051350"/>
    </source>
</evidence>
<keyword evidence="2 8" id="KW-0963">Cytoplasm</keyword>
<dbReference type="InterPro" id="IPR004137">
    <property type="entry name" value="HCP/CODH"/>
</dbReference>
<dbReference type="GO" id="GO:0005737">
    <property type="term" value="C:cytoplasm"/>
    <property type="evidence" value="ECO:0007669"/>
    <property type="project" value="UniProtKB-SubCell"/>
</dbReference>
<comment type="caution">
    <text evidence="9">The sequence shown here is derived from an EMBL/GenBank/DDBJ whole genome shotgun (WGS) entry which is preliminary data.</text>
</comment>
<feature type="binding site" evidence="8">
    <location>
        <position position="245"/>
    </location>
    <ligand>
        <name>hybrid [4Fe-2O-2S] cluster</name>
        <dbReference type="ChEBI" id="CHEBI:60519"/>
    </ligand>
</feature>
<feature type="modified residue" description="Cysteine persulfide" evidence="8">
    <location>
        <position position="401"/>
    </location>
</feature>
<keyword evidence="5 8" id="KW-0408">Iron</keyword>
<evidence type="ECO:0000256" key="2">
    <source>
        <dbReference type="ARBA" id="ARBA00022490"/>
    </source>
</evidence>
<feature type="binding site" evidence="8">
    <location>
        <position position="454"/>
    </location>
    <ligand>
        <name>hybrid [4Fe-2O-2S] cluster</name>
        <dbReference type="ChEBI" id="CHEBI:60519"/>
    </ligand>
</feature>
<keyword evidence="4 8" id="KW-0560">Oxidoreductase</keyword>
<reference evidence="9 10" key="1">
    <citation type="submission" date="2011-11" db="EMBL/GenBank/DDBJ databases">
        <authorList>
            <person name="Weinstock G."/>
            <person name="Sodergren E."/>
            <person name="Clifton S."/>
            <person name="Fulton L."/>
            <person name="Fulton B."/>
            <person name="Courtney L."/>
            <person name="Fronick C."/>
            <person name="Harrison M."/>
            <person name="Strong C."/>
            <person name="Farmer C."/>
            <person name="Delahaunty K."/>
            <person name="Markovic C."/>
            <person name="Hall O."/>
            <person name="Minx P."/>
            <person name="Tomlinson C."/>
            <person name="Mitreva M."/>
            <person name="Hou S."/>
            <person name="Chen J."/>
            <person name="Wollam A."/>
            <person name="Pepin K.H."/>
            <person name="Johnson M."/>
            <person name="Bhonagiri V."/>
            <person name="Zhang X."/>
            <person name="Suruliraj S."/>
            <person name="Warren W."/>
            <person name="Chinwalla A."/>
            <person name="Mardis E.R."/>
            <person name="Wilson R.K."/>
        </authorList>
    </citation>
    <scope>NUCLEOTIDE SEQUENCE [LARGE SCALE GENOMIC DNA]</scope>
    <source>
        <strain evidence="9 10">YIT 11816</strain>
    </source>
</reference>
<name>H3KEG9_9BURK</name>
<evidence type="ECO:0000256" key="1">
    <source>
        <dbReference type="ARBA" id="ARBA00004496"/>
    </source>
</evidence>
<dbReference type="GO" id="GO:0046872">
    <property type="term" value="F:metal ion binding"/>
    <property type="evidence" value="ECO:0007669"/>
    <property type="project" value="UniProtKB-KW"/>
</dbReference>
<dbReference type="SUPFAM" id="SSF56821">
    <property type="entry name" value="Prismane protein-like"/>
    <property type="match status" value="1"/>
</dbReference>
<accession>H3KEG9</accession>
<feature type="binding site" evidence="8">
    <location>
        <position position="269"/>
    </location>
    <ligand>
        <name>hybrid [4Fe-2O-2S] cluster</name>
        <dbReference type="ChEBI" id="CHEBI:60519"/>
    </ligand>
</feature>
<dbReference type="Proteomes" id="UP000004956">
    <property type="component" value="Unassembled WGS sequence"/>
</dbReference>
<feature type="binding site" evidence="8">
    <location>
        <position position="313"/>
    </location>
    <ligand>
        <name>hybrid [4Fe-2O-2S] cluster</name>
        <dbReference type="ChEBI" id="CHEBI:60519"/>
    </ligand>
</feature>
<comment type="cofactor">
    <cofactor evidence="8">
        <name>hybrid [4Fe-2O-2S] cluster</name>
        <dbReference type="ChEBI" id="CHEBI:60519"/>
    </cofactor>
    <text evidence="8">Binds 1 hybrid [4Fe-2O-2S] cluster.</text>
</comment>
<keyword evidence="10" id="KW-1185">Reference proteome</keyword>
<evidence type="ECO:0000256" key="6">
    <source>
        <dbReference type="ARBA" id="ARBA00023014"/>
    </source>
</evidence>
<dbReference type="Pfam" id="PF03063">
    <property type="entry name" value="Prismane"/>
    <property type="match status" value="1"/>
</dbReference>
<dbReference type="NCBIfam" id="NF003658">
    <property type="entry name" value="PRK05290.1"/>
    <property type="match status" value="1"/>
</dbReference>
<dbReference type="AlphaFoldDB" id="H3KEG9"/>
<dbReference type="GO" id="GO:0051539">
    <property type="term" value="F:4 iron, 4 sulfur cluster binding"/>
    <property type="evidence" value="ECO:0007669"/>
    <property type="project" value="UniProtKB-KW"/>
</dbReference>
<protein>
    <recommendedName>
        <fullName evidence="8">Hydroxylamine reductase</fullName>
        <ecNumber evidence="8">1.7.99.1</ecNumber>
    </recommendedName>
    <alternativeName>
        <fullName evidence="8">Hybrid-cluster protein</fullName>
        <shortName evidence="8">HCP</shortName>
    </alternativeName>
    <alternativeName>
        <fullName evidence="8">Prismane protein</fullName>
    </alternativeName>
</protein>
<dbReference type="GO" id="GO:0004601">
    <property type="term" value="F:peroxidase activity"/>
    <property type="evidence" value="ECO:0007669"/>
    <property type="project" value="TreeGrafter"/>
</dbReference>
<dbReference type="GO" id="GO:0050418">
    <property type="term" value="F:hydroxylamine reductase activity"/>
    <property type="evidence" value="ECO:0007669"/>
    <property type="project" value="UniProtKB-UniRule"/>
</dbReference>
<comment type="catalytic activity">
    <reaction evidence="7 8">
        <text>A + NH4(+) + H2O = hydroxylamine + AH2 + H(+)</text>
        <dbReference type="Rhea" id="RHEA:22052"/>
        <dbReference type="ChEBI" id="CHEBI:13193"/>
        <dbReference type="ChEBI" id="CHEBI:15377"/>
        <dbReference type="ChEBI" id="CHEBI:15378"/>
        <dbReference type="ChEBI" id="CHEBI:15429"/>
        <dbReference type="ChEBI" id="CHEBI:17499"/>
        <dbReference type="ChEBI" id="CHEBI:28938"/>
        <dbReference type="EC" id="1.7.99.1"/>
    </reaction>
</comment>
<dbReference type="FunFam" id="1.20.1270.20:FF:000001">
    <property type="entry name" value="Hydroxylamine reductase"/>
    <property type="match status" value="1"/>
</dbReference>
<feature type="binding site" evidence="8">
    <location>
        <position position="488"/>
    </location>
    <ligand>
        <name>hybrid [4Fe-2O-2S] cluster</name>
        <dbReference type="ChEBI" id="CHEBI:60519"/>
    </ligand>
</feature>
<dbReference type="HAMAP" id="MF_00069">
    <property type="entry name" value="Hydroxylam_reduct"/>
    <property type="match status" value="1"/>
</dbReference>
<comment type="cofactor">
    <cofactor evidence="8">
        <name>[4Fe-4S] cluster</name>
        <dbReference type="ChEBI" id="CHEBI:49883"/>
    </cofactor>
    <text evidence="8">Binds 1 [4Fe-4S] cluster.</text>
</comment>
<feature type="binding site" description="via persulfide group" evidence="8">
    <location>
        <position position="401"/>
    </location>
    <ligand>
        <name>hybrid [4Fe-2O-2S] cluster</name>
        <dbReference type="ChEBI" id="CHEBI:60519"/>
    </ligand>
</feature>
<dbReference type="NCBIfam" id="TIGR01703">
    <property type="entry name" value="hybrid_clust"/>
    <property type="match status" value="1"/>
</dbReference>
<dbReference type="Gene3D" id="1.20.1270.20">
    <property type="match status" value="2"/>
</dbReference>
<evidence type="ECO:0000256" key="3">
    <source>
        <dbReference type="ARBA" id="ARBA00022723"/>
    </source>
</evidence>
<dbReference type="EMBL" id="AFBQ01000154">
    <property type="protein sequence ID" value="EHY31489.1"/>
    <property type="molecule type" value="Genomic_DNA"/>
</dbReference>
<dbReference type="PANTHER" id="PTHR30109:SF0">
    <property type="entry name" value="HYDROXYLAMINE REDUCTASE"/>
    <property type="match status" value="1"/>
</dbReference>
<dbReference type="InterPro" id="IPR016099">
    <property type="entry name" value="Prismane-like_a/b-sand"/>
</dbReference>
<dbReference type="PIRSF" id="PIRSF000076">
    <property type="entry name" value="HCP"/>
    <property type="match status" value="1"/>
</dbReference>
<dbReference type="STRING" id="762967.HMPREF9440_01133"/>
<feature type="binding site" evidence="8">
    <location>
        <position position="429"/>
    </location>
    <ligand>
        <name>hybrid [4Fe-2O-2S] cluster</name>
        <dbReference type="ChEBI" id="CHEBI:60519"/>
    </ligand>
</feature>
<evidence type="ECO:0000256" key="4">
    <source>
        <dbReference type="ARBA" id="ARBA00023002"/>
    </source>
</evidence>
<evidence type="ECO:0000256" key="5">
    <source>
        <dbReference type="ARBA" id="ARBA00023004"/>
    </source>
</evidence>
<dbReference type="PANTHER" id="PTHR30109">
    <property type="entry name" value="HYDROXYLAMINE REDUCTASE"/>
    <property type="match status" value="1"/>
</dbReference>
<proteinExistence type="inferred from homology"/>
<gene>
    <name evidence="8" type="primary">hcp</name>
    <name evidence="9" type="ORF">HMPREF9440_01133</name>
</gene>
<comment type="subcellular location">
    <subcellularLocation>
        <location evidence="1 8">Cytoplasm</location>
    </subcellularLocation>
</comment>
<sequence length="545" mass="58518">MFCIQCEQTINTPDLHGCVFRGNCGKTPETSDLQDLLVAMIESLSAWAMTAKAAGADVTKAAVFVPKAFFSTLTNVNFDPARITAYIREAEALRDELAATCAAAGAAKPDHPLADLTVKGLCAKGLDDAAKAVKLNADGVDADIEGLQLLCLYGLKGAAAYLEHAAVLGVRNEDVEAKLMETLADIGRRSNDAAKLLDTALSIGRLNFEIMEMLERANTTAYGHPFPAQVRASAVKGKAILVSGHDLRDLRLILEQTEGKGINVYTNGELLPAHAYPELRRFKHLVGNYGSAWHNQQTEFAAFPGPIVMTTNCILDPNPGKYADRIYTRSMVGWPGCTHLATDDFSPVIEQALAMPGFTADEPERTVSTGFGRQILEGAADTVLKLVGEKKLRHVFLVGGCDGARSSRSYYTEFVEKVPADCLMLTLACGKYRFNGKSYGNVGGLPRLLDVGQCNDAYAAIRLAVLLAEKAGCGVNDLPLTLVLSWFEQKAIAILLTLLALGVKGIYIGPTLPAFLTPNLINTLVSAYDLHVISTPDEDLKAILG</sequence>
<keyword evidence="3 8" id="KW-0479">Metal-binding</keyword>
<keyword evidence="6 8" id="KW-0411">Iron-sulfur</keyword>
<dbReference type="EC" id="1.7.99.1" evidence="8"/>
<feature type="binding site" evidence="8">
    <location>
        <position position="6"/>
    </location>
    <ligand>
        <name>[4Fe-4S] cluster</name>
        <dbReference type="ChEBI" id="CHEBI:49883"/>
    </ligand>
</feature>
<evidence type="ECO:0000313" key="9">
    <source>
        <dbReference type="EMBL" id="EHY31489.1"/>
    </source>
</evidence>
<comment type="similarity">
    <text evidence="8">Belongs to the HCP family.</text>
</comment>
<dbReference type="FunFam" id="3.40.50.2030:FF:000001">
    <property type="entry name" value="Hydroxylamine reductase"/>
    <property type="match status" value="1"/>
</dbReference>
<evidence type="ECO:0000313" key="10">
    <source>
        <dbReference type="Proteomes" id="UP000004956"/>
    </source>
</evidence>
<feature type="binding site" evidence="8">
    <location>
        <position position="3"/>
    </location>
    <ligand>
        <name>[4Fe-4S] cluster</name>
        <dbReference type="ChEBI" id="CHEBI:49883"/>
    </ligand>
</feature>
<feature type="binding site" evidence="8">
    <location>
        <position position="18"/>
    </location>
    <ligand>
        <name>[4Fe-4S] cluster</name>
        <dbReference type="ChEBI" id="CHEBI:49883"/>
    </ligand>
</feature>
<evidence type="ECO:0000256" key="8">
    <source>
        <dbReference type="HAMAP-Rule" id="MF_00069"/>
    </source>
</evidence>
<keyword evidence="8" id="KW-0004">4Fe-4S</keyword>
<organism evidence="9 10">
    <name type="scientific">Sutterella parvirubra YIT 11816</name>
    <dbReference type="NCBI Taxonomy" id="762967"/>
    <lineage>
        <taxon>Bacteria</taxon>
        <taxon>Pseudomonadati</taxon>
        <taxon>Pseudomonadota</taxon>
        <taxon>Betaproteobacteria</taxon>
        <taxon>Burkholderiales</taxon>
        <taxon>Sutterellaceae</taxon>
        <taxon>Sutterella</taxon>
    </lineage>
</organism>
<dbReference type="OrthoDB" id="9761526at2"/>
<comment type="function">
    <text evidence="8">Catalyzes the reduction of hydroxylamine to form NH(3) and H(2)O.</text>
</comment>
<dbReference type="InterPro" id="IPR010048">
    <property type="entry name" value="Hydroxylam_reduct"/>
</dbReference>
<dbReference type="InterPro" id="IPR016100">
    <property type="entry name" value="Prismane_a-bundle"/>
</dbReference>